<evidence type="ECO:0000256" key="1">
    <source>
        <dbReference type="SAM" id="SignalP"/>
    </source>
</evidence>
<feature type="signal peptide" evidence="1">
    <location>
        <begin position="1"/>
        <end position="21"/>
    </location>
</feature>
<sequence length="177" mass="19553">MTSIIRLMMSLAFYGVLTSHAQDVETATAKMVGAEQSAPIFFDPGVKALSEEEKNEIKAFFTDLRTSDKVKAVQVLAWGDREYPEKEEKASKKQVDLAEARAAEIKKYLQDDLKISSVQTHNMAERPSKFSEILKTKDYKVKSSAEATGAAPTKGKTGIFEEMGRATTALLLVDLTK</sequence>
<reference evidence="2 3" key="1">
    <citation type="submission" date="2016-03" db="EMBL/GenBank/DDBJ databases">
        <authorList>
            <person name="Ploux O."/>
        </authorList>
    </citation>
    <scope>NUCLEOTIDE SEQUENCE [LARGE SCALE GENOMIC DNA]</scope>
    <source>
        <strain evidence="2 3">R0</strain>
    </source>
</reference>
<dbReference type="EMBL" id="LUKE01000003">
    <property type="protein sequence ID" value="KYG63738.1"/>
    <property type="molecule type" value="Genomic_DNA"/>
</dbReference>
<dbReference type="RefSeq" id="WP_061835632.1">
    <property type="nucleotide sequence ID" value="NZ_LUKE01000003.1"/>
</dbReference>
<dbReference type="Proteomes" id="UP000075320">
    <property type="component" value="Unassembled WGS sequence"/>
</dbReference>
<keyword evidence="1" id="KW-0732">Signal</keyword>
<organism evidence="2 3">
    <name type="scientific">Bdellovibrio bacteriovorus</name>
    <dbReference type="NCBI Taxonomy" id="959"/>
    <lineage>
        <taxon>Bacteria</taxon>
        <taxon>Pseudomonadati</taxon>
        <taxon>Bdellovibrionota</taxon>
        <taxon>Bdellovibrionia</taxon>
        <taxon>Bdellovibrionales</taxon>
        <taxon>Pseudobdellovibrionaceae</taxon>
        <taxon>Bdellovibrio</taxon>
    </lineage>
</organism>
<name>A0A150WIZ5_BDEBC</name>
<gene>
    <name evidence="2" type="ORF">AZI86_13010</name>
</gene>
<dbReference type="AlphaFoldDB" id="A0A150WIZ5"/>
<proteinExistence type="predicted"/>
<evidence type="ECO:0000313" key="2">
    <source>
        <dbReference type="EMBL" id="KYG63738.1"/>
    </source>
</evidence>
<dbReference type="Gene3D" id="3.30.1330.60">
    <property type="entry name" value="OmpA-like domain"/>
    <property type="match status" value="1"/>
</dbReference>
<protein>
    <recommendedName>
        <fullName evidence="4">OmpA-like domain-containing protein</fullName>
    </recommendedName>
</protein>
<accession>A0A150WIZ5</accession>
<evidence type="ECO:0008006" key="4">
    <source>
        <dbReference type="Google" id="ProtNLM"/>
    </source>
</evidence>
<evidence type="ECO:0000313" key="3">
    <source>
        <dbReference type="Proteomes" id="UP000075320"/>
    </source>
</evidence>
<comment type="caution">
    <text evidence="2">The sequence shown here is derived from an EMBL/GenBank/DDBJ whole genome shotgun (WGS) entry which is preliminary data.</text>
</comment>
<feature type="chain" id="PRO_5007572977" description="OmpA-like domain-containing protein" evidence="1">
    <location>
        <begin position="22"/>
        <end position="177"/>
    </location>
</feature>
<dbReference type="InterPro" id="IPR036737">
    <property type="entry name" value="OmpA-like_sf"/>
</dbReference>
<dbReference type="OrthoDB" id="5293081at2"/>
<keyword evidence="3" id="KW-1185">Reference proteome</keyword>